<dbReference type="RefSeq" id="WP_344225356.1">
    <property type="nucleotide sequence ID" value="NZ_BAAAQA010000033.1"/>
</dbReference>
<reference evidence="3" key="1">
    <citation type="journal article" date="2019" name="Int. J. Syst. Evol. Microbiol.">
        <title>The Global Catalogue of Microorganisms (GCM) 10K type strain sequencing project: providing services to taxonomists for standard genome sequencing and annotation.</title>
        <authorList>
            <consortium name="The Broad Institute Genomics Platform"/>
            <consortium name="The Broad Institute Genome Sequencing Center for Infectious Disease"/>
            <person name="Wu L."/>
            <person name="Ma J."/>
        </authorList>
    </citation>
    <scope>NUCLEOTIDE SEQUENCE [LARGE SCALE GENOMIC DNA]</scope>
    <source>
        <strain evidence="3">JCM 15914</strain>
    </source>
</reference>
<dbReference type="EMBL" id="BAAAQA010000033">
    <property type="protein sequence ID" value="GAA2122239.1"/>
    <property type="molecule type" value="Genomic_DNA"/>
</dbReference>
<evidence type="ECO:0008006" key="4">
    <source>
        <dbReference type="Google" id="ProtNLM"/>
    </source>
</evidence>
<proteinExistence type="predicted"/>
<organism evidence="2 3">
    <name type="scientific">Kocuria atrinae</name>
    <dbReference type="NCBI Taxonomy" id="592377"/>
    <lineage>
        <taxon>Bacteria</taxon>
        <taxon>Bacillati</taxon>
        <taxon>Actinomycetota</taxon>
        <taxon>Actinomycetes</taxon>
        <taxon>Micrococcales</taxon>
        <taxon>Micrococcaceae</taxon>
        <taxon>Kocuria</taxon>
    </lineage>
</organism>
<accession>A0ABP5JSW2</accession>
<name>A0ABP5JSW2_9MICC</name>
<feature type="chain" id="PRO_5045950165" description="Htaa domain-containing protein" evidence="1">
    <location>
        <begin position="29"/>
        <end position="189"/>
    </location>
</feature>
<gene>
    <name evidence="2" type="ORF">GCM10009824_25090</name>
</gene>
<evidence type="ECO:0000313" key="3">
    <source>
        <dbReference type="Proteomes" id="UP001500166"/>
    </source>
</evidence>
<sequence>MMKKTNRILTTAATVAALSFTVAPAASAAPTPEAPQAPAATAAESCPSASDFSLTAPSHTEAAGNLLDKQITFGSYWTGGNVQSGTQATLTASGPAEVTLLNGETYNAPVVAGGTVSGVFPAGGAAFAPSFRLDDSNRDSANGATNRDHVTSISYPVTVSGNFGSCDYTVEGTANSNFNVTSIELTERA</sequence>
<dbReference type="Proteomes" id="UP001500166">
    <property type="component" value="Unassembled WGS sequence"/>
</dbReference>
<protein>
    <recommendedName>
        <fullName evidence="4">Htaa domain-containing protein</fullName>
    </recommendedName>
</protein>
<feature type="signal peptide" evidence="1">
    <location>
        <begin position="1"/>
        <end position="28"/>
    </location>
</feature>
<keyword evidence="1" id="KW-0732">Signal</keyword>
<comment type="caution">
    <text evidence="2">The sequence shown here is derived from an EMBL/GenBank/DDBJ whole genome shotgun (WGS) entry which is preliminary data.</text>
</comment>
<keyword evidence="3" id="KW-1185">Reference proteome</keyword>
<evidence type="ECO:0000313" key="2">
    <source>
        <dbReference type="EMBL" id="GAA2122239.1"/>
    </source>
</evidence>
<evidence type="ECO:0000256" key="1">
    <source>
        <dbReference type="SAM" id="SignalP"/>
    </source>
</evidence>